<evidence type="ECO:0000313" key="2">
    <source>
        <dbReference type="Proteomes" id="UP000827552"/>
    </source>
</evidence>
<proteinExistence type="predicted"/>
<dbReference type="RefSeq" id="YP_010359491.1">
    <property type="nucleotide sequence ID" value="NC_062773.1"/>
</dbReference>
<reference evidence="1 2" key="1">
    <citation type="submission" date="2021-04" db="EMBL/GenBank/DDBJ databases">
        <authorList>
            <person name="Shkoporov A.N."/>
            <person name="Stockdale S.R."/>
            <person name="Guerin E."/>
            <person name="Ross R.P."/>
            <person name="Hill C."/>
        </authorList>
    </citation>
    <scope>NUCLEOTIDE SEQUENCE [LARGE SCALE GENOMIC DNA]</scope>
    <source>
        <strain evidence="2">cr44_1</strain>
    </source>
</reference>
<name>A0AAE7V2N4_9CAUD</name>
<evidence type="ECO:0000313" key="1">
    <source>
        <dbReference type="EMBL" id="QWM89919.1"/>
    </source>
</evidence>
<dbReference type="CDD" id="cd01029">
    <property type="entry name" value="TOPRIM_primases"/>
    <property type="match status" value="1"/>
</dbReference>
<organism evidence="1 2">
    <name type="scientific">uncultured phage cr44_1</name>
    <dbReference type="NCBI Taxonomy" id="2986405"/>
    <lineage>
        <taxon>Viruses</taxon>
        <taxon>Duplodnaviria</taxon>
        <taxon>Heunggongvirae</taxon>
        <taxon>Uroviricota</taxon>
        <taxon>Caudoviricetes</taxon>
        <taxon>Crassvirales</taxon>
        <taxon>Steigviridae</taxon>
        <taxon>Asinivirinae</taxon>
        <taxon>Kahnovirus</taxon>
        <taxon>Kahnovirus copri</taxon>
    </lineage>
</organism>
<dbReference type="GO" id="GO:0003677">
    <property type="term" value="F:DNA binding"/>
    <property type="evidence" value="ECO:0007669"/>
    <property type="project" value="InterPro"/>
</dbReference>
<dbReference type="Gene3D" id="3.40.1360.10">
    <property type="match status" value="1"/>
</dbReference>
<dbReference type="KEGG" id="vg:75691742"/>
<dbReference type="SUPFAM" id="SSF56731">
    <property type="entry name" value="DNA primase core"/>
    <property type="match status" value="1"/>
</dbReference>
<dbReference type="EMBL" id="MZ130483">
    <property type="protein sequence ID" value="QWM89919.1"/>
    <property type="molecule type" value="Genomic_DNA"/>
</dbReference>
<sequence>MAIGKSNPSVTLDDILSKTTEADILAYYLGVTEIPCVIHSPLRIDDKASFGLYSRDGHRVYYVDFATKDRGNTFDILCKLWGCNYIEALAKIAHDISKFSTKDLGINTSKQHLTPKIFKLNNTELQCKVRDWAPHDIEYWASYGISLDWLKYAEVYPISHKIVIKDGNKYVFGADRYAYAYVEHKEGKVTLKIYQPFNKGGYKWSNKHDTSVVSLWTKVPEYGEQICICSSLKDALCLWTNTGIPSLAIQGEGYRMSDTAISELKRRYKQVFICLDNDEPGLKDAQKLAEETGFTNVVLPPFNEGKDISDLYKAKGKDEFLRIIKPLFNSSRQEDNDWDDLPFCID</sequence>
<dbReference type="GO" id="GO:0006260">
    <property type="term" value="P:DNA replication"/>
    <property type="evidence" value="ECO:0007669"/>
    <property type="project" value="InterPro"/>
</dbReference>
<keyword evidence="2" id="KW-1185">Reference proteome</keyword>
<dbReference type="InterPro" id="IPR036977">
    <property type="entry name" value="DNA_primase_Znf_CHC2"/>
</dbReference>
<dbReference type="InterPro" id="IPR034154">
    <property type="entry name" value="TOPRIM_DnaG/twinkle"/>
</dbReference>
<gene>
    <name evidence="1" type="primary">gp_20463</name>
</gene>
<dbReference type="GO" id="GO:0008270">
    <property type="term" value="F:zinc ion binding"/>
    <property type="evidence" value="ECO:0007669"/>
    <property type="project" value="InterPro"/>
</dbReference>
<dbReference type="Pfam" id="PF13155">
    <property type="entry name" value="Toprim_2"/>
    <property type="match status" value="1"/>
</dbReference>
<protein>
    <submittedName>
        <fullName evidence="1">DNA primase (Bacterial type)</fullName>
    </submittedName>
</protein>
<dbReference type="Proteomes" id="UP000827552">
    <property type="component" value="Segment"/>
</dbReference>
<dbReference type="Gene3D" id="3.90.580.10">
    <property type="entry name" value="Zinc finger, CHC2-type domain"/>
    <property type="match status" value="1"/>
</dbReference>
<dbReference type="GeneID" id="75691742"/>
<accession>A0AAE7V2N4</accession>